<evidence type="ECO:0000256" key="1">
    <source>
        <dbReference type="SAM" id="MobiDB-lite"/>
    </source>
</evidence>
<dbReference type="InterPro" id="IPR011045">
    <property type="entry name" value="N2O_reductase_N"/>
</dbReference>
<dbReference type="Gene3D" id="2.130.10.10">
    <property type="entry name" value="YVTN repeat-like/Quinoprotein amine dehydrogenase"/>
    <property type="match status" value="2"/>
</dbReference>
<feature type="compositionally biased region" description="Acidic residues" evidence="1">
    <location>
        <begin position="26"/>
        <end position="60"/>
    </location>
</feature>
<dbReference type="Proteomes" id="UP000790580">
    <property type="component" value="Unassembled WGS sequence"/>
</dbReference>
<gene>
    <name evidence="3" type="ORF">KS407_15865</name>
</gene>
<sequence>MVRKLLFGLMFLSLLVALAACGSEDTSQEEEQTEEGTSGEETTEIETDTEEETEAEEENAVEGASADSYEIWVADQGLNEIHIIDGATHEIVETIDFADVGDKPHMLVFDEEGEYAYVANMGSGTMSVIRASDREVLTTLPTGEGAHAAIPSPDGKRTLVANTPGQSMTEVLIDKENEEFTVDRHLELSEVELLQDESEFPNQRPICLQYTADGSKAYVTLGGGGLFVLDVESFEVIEAFGKSIVGAHGCGTILSPDGKHMFANSGSTELAEYYVFDVETDELIYTGETGGIDAHGVAFTPDGEYLWMVNRVTDDAAIIDPETFEVVDHVEFVGEAPDLLAFSPDGKYLYISLRGPEPATGTHDMAGDTPGVSVIDVENKTKIQLIELDLAGDPHGIDLRVVTE</sequence>
<dbReference type="InterPro" id="IPR011659">
    <property type="entry name" value="WD40"/>
</dbReference>
<evidence type="ECO:0000313" key="3">
    <source>
        <dbReference type="EMBL" id="MBU9722894.1"/>
    </source>
</evidence>
<dbReference type="PANTHER" id="PTHR47197">
    <property type="entry name" value="PROTEIN NIRF"/>
    <property type="match status" value="1"/>
</dbReference>
<organism evidence="3 4">
    <name type="scientific">Evansella alkalicola</name>
    <dbReference type="NCBI Taxonomy" id="745819"/>
    <lineage>
        <taxon>Bacteria</taxon>
        <taxon>Bacillati</taxon>
        <taxon>Bacillota</taxon>
        <taxon>Bacilli</taxon>
        <taxon>Bacillales</taxon>
        <taxon>Bacillaceae</taxon>
        <taxon>Evansella</taxon>
    </lineage>
</organism>
<dbReference type="Pfam" id="PF07676">
    <property type="entry name" value="PD40"/>
    <property type="match status" value="1"/>
</dbReference>
<dbReference type="InterPro" id="IPR051200">
    <property type="entry name" value="Host-pathogen_enzymatic-act"/>
</dbReference>
<name>A0ABS6JYZ2_9BACI</name>
<dbReference type="PROSITE" id="PS51257">
    <property type="entry name" value="PROKAR_LIPOPROTEIN"/>
    <property type="match status" value="1"/>
</dbReference>
<protein>
    <submittedName>
        <fullName evidence="3">PD40 domain-containing protein</fullName>
    </submittedName>
</protein>
<dbReference type="InterPro" id="IPR015943">
    <property type="entry name" value="WD40/YVTN_repeat-like_dom_sf"/>
</dbReference>
<dbReference type="PANTHER" id="PTHR47197:SF3">
    <property type="entry name" value="DIHYDRO-HEME D1 DEHYDROGENASE"/>
    <property type="match status" value="1"/>
</dbReference>
<dbReference type="SUPFAM" id="SSF50974">
    <property type="entry name" value="Nitrous oxide reductase, N-terminal domain"/>
    <property type="match status" value="1"/>
</dbReference>
<evidence type="ECO:0000313" key="4">
    <source>
        <dbReference type="Proteomes" id="UP000790580"/>
    </source>
</evidence>
<feature type="signal peptide" evidence="2">
    <location>
        <begin position="1"/>
        <end position="19"/>
    </location>
</feature>
<evidence type="ECO:0000256" key="2">
    <source>
        <dbReference type="SAM" id="SignalP"/>
    </source>
</evidence>
<feature type="region of interest" description="Disordered" evidence="1">
    <location>
        <begin position="25"/>
        <end position="66"/>
    </location>
</feature>
<comment type="caution">
    <text evidence="3">The sequence shown here is derived from an EMBL/GenBank/DDBJ whole genome shotgun (WGS) entry which is preliminary data.</text>
</comment>
<reference evidence="3 4" key="1">
    <citation type="submission" date="2021-06" db="EMBL/GenBank/DDBJ databases">
        <title>Bacillus sp. RD4P76, an endophyte from a halophyte.</title>
        <authorList>
            <person name="Sun J.-Q."/>
        </authorList>
    </citation>
    <scope>NUCLEOTIDE SEQUENCE [LARGE SCALE GENOMIC DNA]</scope>
    <source>
        <strain evidence="3 4">JCM 17098</strain>
    </source>
</reference>
<keyword evidence="2" id="KW-0732">Signal</keyword>
<keyword evidence="4" id="KW-1185">Reference proteome</keyword>
<proteinExistence type="predicted"/>
<feature type="chain" id="PRO_5046268780" evidence="2">
    <location>
        <begin position="20"/>
        <end position="404"/>
    </location>
</feature>
<dbReference type="EMBL" id="JAHQCR010000063">
    <property type="protein sequence ID" value="MBU9722894.1"/>
    <property type="molecule type" value="Genomic_DNA"/>
</dbReference>
<accession>A0ABS6JYZ2</accession>
<dbReference type="RefSeq" id="WP_088073624.1">
    <property type="nucleotide sequence ID" value="NZ_JAHQCR010000063.1"/>
</dbReference>